<keyword evidence="5 6" id="KW-0067">ATP-binding</keyword>
<dbReference type="PANTHER" id="PTHR44329:SF260">
    <property type="entry name" value="PROTEIN KINASE DOMAIN-CONTAINING PROTEIN"/>
    <property type="match status" value="1"/>
</dbReference>
<evidence type="ECO:0000256" key="8">
    <source>
        <dbReference type="SAM" id="MobiDB-lite"/>
    </source>
</evidence>
<feature type="region of interest" description="Disordered" evidence="8">
    <location>
        <begin position="25"/>
        <end position="51"/>
    </location>
</feature>
<feature type="binding site" evidence="6">
    <location>
        <position position="187"/>
    </location>
    <ligand>
        <name>ATP</name>
        <dbReference type="ChEBI" id="CHEBI:30616"/>
    </ligand>
</feature>
<feature type="domain" description="Protein kinase" evidence="9">
    <location>
        <begin position="160"/>
        <end position="471"/>
    </location>
</feature>
<evidence type="ECO:0000256" key="1">
    <source>
        <dbReference type="ARBA" id="ARBA00022527"/>
    </source>
</evidence>
<dbReference type="Proteomes" id="UP001497444">
    <property type="component" value="Chromosome 13"/>
</dbReference>
<dbReference type="InterPro" id="IPR017441">
    <property type="entry name" value="Protein_kinase_ATP_BS"/>
</dbReference>
<proteinExistence type="inferred from homology"/>
<dbReference type="PROSITE" id="PS50011">
    <property type="entry name" value="PROTEIN_KINASE_DOM"/>
    <property type="match status" value="1"/>
</dbReference>
<keyword evidence="1 7" id="KW-0723">Serine/threonine-protein kinase</keyword>
<dbReference type="InterPro" id="IPR011009">
    <property type="entry name" value="Kinase-like_dom_sf"/>
</dbReference>
<feature type="compositionally biased region" description="Acidic residues" evidence="8">
    <location>
        <begin position="36"/>
        <end position="47"/>
    </location>
</feature>
<evidence type="ECO:0000259" key="9">
    <source>
        <dbReference type="PROSITE" id="PS50011"/>
    </source>
</evidence>
<dbReference type="PANTHER" id="PTHR44329">
    <property type="entry name" value="SERINE/THREONINE-PROTEIN KINASE TNNI3K-RELATED"/>
    <property type="match status" value="1"/>
</dbReference>
<evidence type="ECO:0000256" key="3">
    <source>
        <dbReference type="ARBA" id="ARBA00022741"/>
    </source>
</evidence>
<dbReference type="Pfam" id="PF07714">
    <property type="entry name" value="PK_Tyr_Ser-Thr"/>
    <property type="match status" value="1"/>
</dbReference>
<dbReference type="SMART" id="SM00220">
    <property type="entry name" value="S_TKc"/>
    <property type="match status" value="1"/>
</dbReference>
<evidence type="ECO:0000313" key="11">
    <source>
        <dbReference type="Proteomes" id="UP001497444"/>
    </source>
</evidence>
<accession>A0ABP0W176</accession>
<evidence type="ECO:0000256" key="4">
    <source>
        <dbReference type="ARBA" id="ARBA00022777"/>
    </source>
</evidence>
<evidence type="ECO:0000256" key="2">
    <source>
        <dbReference type="ARBA" id="ARBA00022679"/>
    </source>
</evidence>
<dbReference type="PROSITE" id="PS00107">
    <property type="entry name" value="PROTEIN_KINASE_ATP"/>
    <property type="match status" value="1"/>
</dbReference>
<dbReference type="InterPro" id="IPR008271">
    <property type="entry name" value="Ser/Thr_kinase_AS"/>
</dbReference>
<sequence>MDIRSLLTYPDEDIVSYIPTIDEIIDGHFPQPEGTQADDADEEDDSQEVAPMSTKEANNMLQSLETFWLQQDGDNAVFISSLRRMQEKIHFLMELEEIKVDVGQSPHVTSEQTDSFYSVASMMDKPEETKGPGYIRNNNNNQFAVDQQEINRLKIEPSTIKLGEVIGQGAFGEVREAYWLGTKIAVKLIKTKSPHVLQQEVNILSQLQHPNIVQLLGVSLTGEVGMILMELMDSDLRHLMDTRIQRPPLTYKEAIDIISQIAAGMAYLHYRQVFHGDLKAANVLVSSTGNHRIQVKITDFGVSQQVKLDKSDTQDFAGKKIFAGIRGTRGWQAPEVSSSEFYDQGVGTTPYLDPEYFSAPQHVQNKESRRTHRAPENFKSRGLVNNNEINYYSAKADVYSFAVTCAEILTGEVPFSHMKKCDIPLAVINGERPHLPSDIDSQLAALIHHCWHHEPSNRPEFVDICSTLQTLDLTQGRKRCCTIL</sequence>
<keyword evidence="11" id="KW-1185">Reference proteome</keyword>
<dbReference type="InterPro" id="IPR000719">
    <property type="entry name" value="Prot_kinase_dom"/>
</dbReference>
<dbReference type="InterPro" id="IPR051681">
    <property type="entry name" value="Ser/Thr_Kinases-Pseudokinases"/>
</dbReference>
<evidence type="ECO:0000256" key="6">
    <source>
        <dbReference type="PROSITE-ProRule" id="PRU10141"/>
    </source>
</evidence>
<evidence type="ECO:0000256" key="5">
    <source>
        <dbReference type="ARBA" id="ARBA00022840"/>
    </source>
</evidence>
<keyword evidence="2" id="KW-0808">Transferase</keyword>
<dbReference type="Pfam" id="PF00069">
    <property type="entry name" value="Pkinase"/>
    <property type="match status" value="1"/>
</dbReference>
<dbReference type="InterPro" id="IPR001245">
    <property type="entry name" value="Ser-Thr/Tyr_kinase_cat_dom"/>
</dbReference>
<gene>
    <name evidence="10" type="ORF">CSSPJE1EN1_LOCUS5972</name>
</gene>
<keyword evidence="3 6" id="KW-0547">Nucleotide-binding</keyword>
<evidence type="ECO:0000313" key="10">
    <source>
        <dbReference type="EMBL" id="CAK9260494.1"/>
    </source>
</evidence>
<name>A0ABP0W176_9BRYO</name>
<evidence type="ECO:0000256" key="7">
    <source>
        <dbReference type="RuleBase" id="RU000304"/>
    </source>
</evidence>
<comment type="similarity">
    <text evidence="7">Belongs to the protein kinase superfamily.</text>
</comment>
<dbReference type="SUPFAM" id="SSF56112">
    <property type="entry name" value="Protein kinase-like (PK-like)"/>
    <property type="match status" value="1"/>
</dbReference>
<protein>
    <recommendedName>
        <fullName evidence="9">Protein kinase domain-containing protein</fullName>
    </recommendedName>
</protein>
<keyword evidence="4" id="KW-0418">Kinase</keyword>
<reference evidence="10" key="1">
    <citation type="submission" date="2024-02" db="EMBL/GenBank/DDBJ databases">
        <authorList>
            <consortium name="ELIXIR-Norway"/>
            <consortium name="Elixir Norway"/>
        </authorList>
    </citation>
    <scope>NUCLEOTIDE SEQUENCE</scope>
</reference>
<dbReference type="PROSITE" id="PS00108">
    <property type="entry name" value="PROTEIN_KINASE_ST"/>
    <property type="match status" value="1"/>
</dbReference>
<dbReference type="EMBL" id="OZ020108">
    <property type="protein sequence ID" value="CAK9260494.1"/>
    <property type="molecule type" value="Genomic_DNA"/>
</dbReference>
<dbReference type="Gene3D" id="1.10.510.10">
    <property type="entry name" value="Transferase(Phosphotransferase) domain 1"/>
    <property type="match status" value="2"/>
</dbReference>
<organism evidence="10 11">
    <name type="scientific">Sphagnum jensenii</name>
    <dbReference type="NCBI Taxonomy" id="128206"/>
    <lineage>
        <taxon>Eukaryota</taxon>
        <taxon>Viridiplantae</taxon>
        <taxon>Streptophyta</taxon>
        <taxon>Embryophyta</taxon>
        <taxon>Bryophyta</taxon>
        <taxon>Sphagnophytina</taxon>
        <taxon>Sphagnopsida</taxon>
        <taxon>Sphagnales</taxon>
        <taxon>Sphagnaceae</taxon>
        <taxon>Sphagnum</taxon>
    </lineage>
</organism>